<dbReference type="RefSeq" id="XP_065725707.1">
    <property type="nucleotide sequence ID" value="XM_065869635.1"/>
</dbReference>
<reference evidence="2" key="2">
    <citation type="submission" date="2024-02" db="EMBL/GenBank/DDBJ databases">
        <title>Comparative genomics of Cryptococcus and Kwoniella reveals pathogenesis evolution and contrasting modes of karyotype evolution via chromosome fusion or intercentromeric recombination.</title>
        <authorList>
            <person name="Coelho M.A."/>
            <person name="David-Palma M."/>
            <person name="Shea T."/>
            <person name="Bowers K."/>
            <person name="McGinley-Smith S."/>
            <person name="Mohammad A.W."/>
            <person name="Gnirke A."/>
            <person name="Yurkov A.M."/>
            <person name="Nowrousian M."/>
            <person name="Sun S."/>
            <person name="Cuomo C.A."/>
            <person name="Heitman J."/>
        </authorList>
    </citation>
    <scope>NUCLEOTIDE SEQUENCE</scope>
    <source>
        <strain evidence="2">CBS 10118</strain>
    </source>
</reference>
<evidence type="ECO:0000313" key="3">
    <source>
        <dbReference type="Proteomes" id="UP000092730"/>
    </source>
</evidence>
<sequence length="272" mass="29360">MSLNLSIILLLSTIIGFGVAQSTVPTGNGLSFQCPTNPSPIPAFAAGYCASSLTHKTGAQWPLMSEVVTVTYSQAPGSYFSNAAGDIYLVCNWQDPAGAINNFGCRYNAGAATGDSFAAGLQYNAGGTGFNQKCPVIQAKKPIPSPGLQYRKRLLPVTTFTCPTIQQGGSYYLSTTQYSLSNTAQAYTCNYRTGTPAQIQCRYDANGQLIPPSATVPPNVNCPLTQCQATQPYSRRRGLPQPADRRQTSRERIIARQKEILERSADQFLYRS</sequence>
<accession>A0AAJ8K5B7</accession>
<name>A0AAJ8K5B7_9TREE</name>
<dbReference type="KEGG" id="kbi:30206319"/>
<evidence type="ECO:0000313" key="2">
    <source>
        <dbReference type="EMBL" id="WVW81230.1"/>
    </source>
</evidence>
<gene>
    <name evidence="2" type="ORF">I302_103221</name>
</gene>
<dbReference type="GeneID" id="30206319"/>
<feature type="chain" id="PRO_5042564665" description="Ig-like domain-containing protein" evidence="1">
    <location>
        <begin position="21"/>
        <end position="272"/>
    </location>
</feature>
<dbReference type="Proteomes" id="UP000092730">
    <property type="component" value="Chromosome 2"/>
</dbReference>
<proteinExistence type="predicted"/>
<keyword evidence="3" id="KW-1185">Reference proteome</keyword>
<feature type="signal peptide" evidence="1">
    <location>
        <begin position="1"/>
        <end position="20"/>
    </location>
</feature>
<reference evidence="2" key="1">
    <citation type="submission" date="2013-07" db="EMBL/GenBank/DDBJ databases">
        <authorList>
            <consortium name="The Broad Institute Genome Sequencing Platform"/>
            <person name="Cuomo C."/>
            <person name="Litvintseva A."/>
            <person name="Chen Y."/>
            <person name="Heitman J."/>
            <person name="Sun S."/>
            <person name="Springer D."/>
            <person name="Dromer F."/>
            <person name="Young S.K."/>
            <person name="Zeng Q."/>
            <person name="Gargeya S."/>
            <person name="Fitzgerald M."/>
            <person name="Abouelleil A."/>
            <person name="Alvarado L."/>
            <person name="Berlin A.M."/>
            <person name="Chapman S.B."/>
            <person name="Dewar J."/>
            <person name="Goldberg J."/>
            <person name="Griggs A."/>
            <person name="Gujja S."/>
            <person name="Hansen M."/>
            <person name="Howarth C."/>
            <person name="Imamovic A."/>
            <person name="Larimer J."/>
            <person name="McCowan C."/>
            <person name="Murphy C."/>
            <person name="Pearson M."/>
            <person name="Priest M."/>
            <person name="Roberts A."/>
            <person name="Saif S."/>
            <person name="Shea T."/>
            <person name="Sykes S."/>
            <person name="Wortman J."/>
            <person name="Nusbaum C."/>
            <person name="Birren B."/>
        </authorList>
    </citation>
    <scope>NUCLEOTIDE SEQUENCE</scope>
    <source>
        <strain evidence="2">CBS 10118</strain>
    </source>
</reference>
<protein>
    <recommendedName>
        <fullName evidence="4">Ig-like domain-containing protein</fullName>
    </recommendedName>
</protein>
<dbReference type="EMBL" id="CP144542">
    <property type="protein sequence ID" value="WVW81230.1"/>
    <property type="molecule type" value="Genomic_DNA"/>
</dbReference>
<evidence type="ECO:0000256" key="1">
    <source>
        <dbReference type="SAM" id="SignalP"/>
    </source>
</evidence>
<dbReference type="AlphaFoldDB" id="A0AAJ8K5B7"/>
<keyword evidence="1" id="KW-0732">Signal</keyword>
<evidence type="ECO:0008006" key="4">
    <source>
        <dbReference type="Google" id="ProtNLM"/>
    </source>
</evidence>
<organism evidence="2 3">
    <name type="scientific">Kwoniella bestiolae CBS 10118</name>
    <dbReference type="NCBI Taxonomy" id="1296100"/>
    <lineage>
        <taxon>Eukaryota</taxon>
        <taxon>Fungi</taxon>
        <taxon>Dikarya</taxon>
        <taxon>Basidiomycota</taxon>
        <taxon>Agaricomycotina</taxon>
        <taxon>Tremellomycetes</taxon>
        <taxon>Tremellales</taxon>
        <taxon>Cryptococcaceae</taxon>
        <taxon>Kwoniella</taxon>
    </lineage>
</organism>